<evidence type="ECO:0000259" key="2">
    <source>
        <dbReference type="Pfam" id="PF18106"/>
    </source>
</evidence>
<reference evidence="5" key="2">
    <citation type="submission" date="2016-09" db="EMBL/GenBank/DDBJ databases">
        <authorList>
            <person name="Gulvik C.A."/>
        </authorList>
    </citation>
    <scope>NUCLEOTIDE SEQUENCE [LARGE SCALE GENOMIC DNA]</scope>
    <source>
        <strain evidence="5">LMG 8895</strain>
    </source>
</reference>
<dbReference type="OrthoDB" id="2067664at2"/>
<feature type="domain" description="Replication initiation protein-like C-terminal" evidence="1">
    <location>
        <begin position="134"/>
        <end position="329"/>
    </location>
</feature>
<proteinExistence type="predicted"/>
<dbReference type="Proteomes" id="UP000095094">
    <property type="component" value="Unassembled WGS sequence"/>
</dbReference>
<dbReference type="RefSeq" id="WP_069665152.1">
    <property type="nucleotide sequence ID" value="NZ_JBHUJJ010000001.1"/>
</dbReference>
<dbReference type="EMBL" id="MIJY01000046">
    <property type="protein sequence ID" value="OEG08841.1"/>
    <property type="molecule type" value="Genomic_DNA"/>
</dbReference>
<dbReference type="Pfam" id="PF18106">
    <property type="entry name" value="Rol_Rep_N"/>
    <property type="match status" value="1"/>
</dbReference>
<keyword evidence="5" id="KW-1185">Reference proteome</keyword>
<organism evidence="4 5">
    <name type="scientific">Enterococcus termitis</name>
    <dbReference type="NCBI Taxonomy" id="332950"/>
    <lineage>
        <taxon>Bacteria</taxon>
        <taxon>Bacillati</taxon>
        <taxon>Bacillota</taxon>
        <taxon>Bacilli</taxon>
        <taxon>Lactobacillales</taxon>
        <taxon>Enterococcaceae</taxon>
        <taxon>Enterococcus</taxon>
    </lineage>
</organism>
<dbReference type="EMBL" id="MIJY01000046">
    <property type="protein sequence ID" value="OEG08831.1"/>
    <property type="molecule type" value="Genomic_DNA"/>
</dbReference>
<reference evidence="4" key="1">
    <citation type="submission" date="2016-09" db="EMBL/GenBank/DDBJ databases">
        <authorList>
            <person name="Capua I."/>
            <person name="De Benedictis P."/>
            <person name="Joannis T."/>
            <person name="Lombin L.H."/>
            <person name="Cattoli G."/>
        </authorList>
    </citation>
    <scope>NUCLEOTIDE SEQUENCE [LARGE SCALE GENOMIC DNA]</scope>
    <source>
        <strain evidence="4">LMG 8895</strain>
    </source>
</reference>
<dbReference type="InterPro" id="IPR040819">
    <property type="entry name" value="Rol_Rep_N"/>
</dbReference>
<accession>A0A1E5G872</accession>
<feature type="domain" description="Rolling Circle replication initiation protein N-terminal" evidence="2">
    <location>
        <begin position="32"/>
        <end position="124"/>
    </location>
</feature>
<dbReference type="AlphaFoldDB" id="A0A1E5G872"/>
<protein>
    <submittedName>
        <fullName evidence="4">Uncharacterized protein</fullName>
    </submittedName>
</protein>
<comment type="caution">
    <text evidence="4">The sequence shown here is derived from an EMBL/GenBank/DDBJ whole genome shotgun (WGS) entry which is preliminary data.</text>
</comment>
<name>A0A1E5G872_9ENTE</name>
<sequence length="383" mass="44912">MTKETLIPVCGGCCNTPPANTRTTLDTNKLNALIDWVGLTFSSKINWKKLIELLHLDFFDFKITIGSNLGYMEKASYLDIIHIHYGTPPKATEDMGIHLEISGQGCRFLETNWKNEFSWADFFQLSFLYDLKKATRVDLALDDFKERLKIKTLFKKADRDELVTRFRNWKYFLSGDIYKRKKVHGETLYIGSAKRIQFRFYNKLQERESKGFAVDHNINSWQRYEIQVRHEQAHELMLAIADGGRTIGEIAKGLMTEYLSFRVPNKNDSNRSRWAECKFWTDFINEVEPLHLTMEYPEQTLMHSQEWVIDQVSAVLAMIGEYSGREGLDAIIQIGKEKMTEKHFTMLENQKKLDSINQNTGYSWENNHADFWQDHKKRSKVFN</sequence>
<gene>
    <name evidence="3" type="ORF">BCR25_12930</name>
    <name evidence="4" type="ORF">BCR25_12980</name>
</gene>
<evidence type="ECO:0000313" key="4">
    <source>
        <dbReference type="EMBL" id="OEG08841.1"/>
    </source>
</evidence>
<evidence type="ECO:0000259" key="1">
    <source>
        <dbReference type="Pfam" id="PF02486"/>
    </source>
</evidence>
<evidence type="ECO:0000313" key="3">
    <source>
        <dbReference type="EMBL" id="OEG08831.1"/>
    </source>
</evidence>
<dbReference type="InterPro" id="IPR003491">
    <property type="entry name" value="REP-like_C"/>
</dbReference>
<evidence type="ECO:0000313" key="5">
    <source>
        <dbReference type="Proteomes" id="UP000095094"/>
    </source>
</evidence>
<dbReference type="Pfam" id="PF02486">
    <property type="entry name" value="Rep_trans"/>
    <property type="match status" value="1"/>
</dbReference>